<name>A0A0S4TC05_CRYHO</name>
<dbReference type="EMBL" id="JTAI01000039">
    <property type="protein sequence ID" value="PPS95083.1"/>
    <property type="molecule type" value="Genomic_DNA"/>
</dbReference>
<dbReference type="VEuPathDB" id="CryptoDB:ChTU502y2012_418g0125"/>
<dbReference type="SUPFAM" id="SSF51182">
    <property type="entry name" value="RmlC-like cupins"/>
    <property type="match status" value="1"/>
</dbReference>
<dbReference type="InterPro" id="IPR011051">
    <property type="entry name" value="RmlC_Cupin_sf"/>
</dbReference>
<accession>A0A0S4TC05</accession>
<reference evidence="2 3" key="1">
    <citation type="submission" date="2014-11" db="EMBL/GenBank/DDBJ databases">
        <title>Comparative genomic analysis of Cryptosporidium hominis reveals occurrence of genetic recombination in virulent subtypes.</title>
        <authorList>
            <person name="Guo Y."/>
            <person name="Tang K."/>
            <person name="Frace M."/>
            <person name="Li N."/>
            <person name="Roellig D.M."/>
            <person name="Sammons S."/>
            <person name="Knipe K."/>
            <person name="Rowe L."/>
            <person name="Feng Y."/>
            <person name="Xiao L."/>
        </authorList>
    </citation>
    <scope>NUCLEOTIDE SEQUENCE [LARGE SCALE GENOMIC DNA]</scope>
    <source>
        <strain evidence="2">30976</strain>
    </source>
</reference>
<dbReference type="AlphaFoldDB" id="A0A0S4TC05"/>
<dbReference type="OrthoDB" id="341022at2759"/>
<evidence type="ECO:0000313" key="3">
    <source>
        <dbReference type="Proteomes" id="UP001429100"/>
    </source>
</evidence>
<dbReference type="VEuPathDB" id="CryptoDB:Chro.20210"/>
<dbReference type="Proteomes" id="UP001429100">
    <property type="component" value="Unassembled WGS sequence"/>
</dbReference>
<dbReference type="EMBL" id="LN877948">
    <property type="protein sequence ID" value="CUV04549.1"/>
    <property type="molecule type" value="Genomic_DNA"/>
</dbReference>
<reference evidence="2 3" key="3">
    <citation type="submission" date="2017-10" db="EMBL/GenBank/DDBJ databases">
        <title>Consistent, comparative and evidence-based genome annotation and re-annotation for the closely-related species, Cryptosporidium parvum, C. hominis and C. tyzzeri.</title>
        <authorList>
            <person name="Baptista R.P."/>
            <person name="Li Y."/>
            <person name="Sateriale A."/>
            <person name="Striepen B."/>
            <person name="Kissinger J.C."/>
        </authorList>
    </citation>
    <scope>NUCLEOTIDE SEQUENCE [LARGE SCALE GENOMIC DNA]</scope>
    <source>
        <strain evidence="2">30976</strain>
    </source>
</reference>
<proteinExistence type="predicted"/>
<dbReference type="VEuPathDB" id="CryptoDB:CHUDEA2_1930"/>
<dbReference type="Proteomes" id="UP000199752">
    <property type="component" value="Chromosome 2"/>
</dbReference>
<evidence type="ECO:0000313" key="2">
    <source>
        <dbReference type="EMBL" id="PPS95083.1"/>
    </source>
</evidence>
<protein>
    <submittedName>
        <fullName evidence="2">RmlC-like cupin domain containing protein</fullName>
    </submittedName>
</protein>
<dbReference type="Gene3D" id="2.60.120.10">
    <property type="entry name" value="Jelly Rolls"/>
    <property type="match status" value="1"/>
</dbReference>
<reference evidence="1" key="2">
    <citation type="submission" date="2015-08" db="EMBL/GenBank/DDBJ databases">
        <authorList>
            <person name="Babu N.S."/>
            <person name="Beckwith C.J."/>
            <person name="Beseler K.G."/>
            <person name="Brison A."/>
            <person name="Carone J.V."/>
            <person name="Caskin T.P."/>
            <person name="Diamond M."/>
            <person name="Durham M.E."/>
            <person name="Foxe J.M."/>
            <person name="Go M."/>
            <person name="Henderson B.A."/>
            <person name="Jones I.B."/>
            <person name="McGettigan J.A."/>
            <person name="Micheletti S.J."/>
            <person name="Nasrallah M.E."/>
            <person name="Ortiz D."/>
            <person name="Piller C.R."/>
            <person name="Privatt S.R."/>
            <person name="Schneider S.L."/>
            <person name="Sharp S."/>
            <person name="Smith T.C."/>
            <person name="Stanton J.D."/>
            <person name="Ullery H.E."/>
            <person name="Wilson R.J."/>
            <person name="Serrano M.G."/>
            <person name="Buck G."/>
            <person name="Lee V."/>
            <person name="Wang Y."/>
            <person name="Carvalho R."/>
            <person name="Voegtly L."/>
            <person name="Shi R."/>
            <person name="Duckworth R."/>
            <person name="Johnson A."/>
            <person name="Loviza R."/>
            <person name="Walstead R."/>
            <person name="Shah Z."/>
            <person name="Kiflezghi M."/>
            <person name="Wade K."/>
            <person name="Ball S.L."/>
            <person name="Bradley K.W."/>
            <person name="Asai D.J."/>
            <person name="Bowman C.A."/>
            <person name="Russell D.A."/>
            <person name="Pope W.H."/>
            <person name="Jacobs-Sera D."/>
            <person name="Hendrix R.W."/>
            <person name="Hatfull G.F."/>
        </authorList>
    </citation>
    <scope>NUCLEOTIDE SEQUENCE [LARGE SCALE GENOMIC DNA]</scope>
</reference>
<dbReference type="VEuPathDB" id="CryptoDB:GY17_00002146"/>
<sequence length="165" mass="18445">MRKKKSSSHLNNENSIVENIERLPSLGKVPEHEGAILMSSEISKSMKRSSSQITDELAISSLLSNAKFTLSVIKIGGNTKTKYEKNTHGFIVVHILSCKADSLIYSLDNKYEFVMSNGSYVHIPPNHFFSFKNLSNESAKISFVVLPKKIREVGNEPAFHHPIVD</sequence>
<dbReference type="InterPro" id="IPR014710">
    <property type="entry name" value="RmlC-like_jellyroll"/>
</dbReference>
<keyword evidence="3" id="KW-1185">Reference proteome</keyword>
<organism evidence="1">
    <name type="scientific">Cryptosporidium hominis</name>
    <dbReference type="NCBI Taxonomy" id="237895"/>
    <lineage>
        <taxon>Eukaryota</taxon>
        <taxon>Sar</taxon>
        <taxon>Alveolata</taxon>
        <taxon>Apicomplexa</taxon>
        <taxon>Conoidasida</taxon>
        <taxon>Coccidia</taxon>
        <taxon>Eucoccidiorida</taxon>
        <taxon>Eimeriorina</taxon>
        <taxon>Cryptosporidiidae</taxon>
        <taxon>Cryptosporidium</taxon>
    </lineage>
</organism>
<gene>
    <name evidence="1" type="ORF">CHUDEA2_1930</name>
    <name evidence="2" type="ORF">GY17_00002146</name>
</gene>
<dbReference type="CDD" id="cd02208">
    <property type="entry name" value="cupin_RmlC-like"/>
    <property type="match status" value="1"/>
</dbReference>
<evidence type="ECO:0000313" key="1">
    <source>
        <dbReference type="EMBL" id="CUV04549.1"/>
    </source>
</evidence>